<gene>
    <name evidence="2" type="ORF">VE01_05611</name>
</gene>
<dbReference type="Pfam" id="PF25545">
    <property type="entry name" value="DUF7924"/>
    <property type="match status" value="1"/>
</dbReference>
<dbReference type="InterPro" id="IPR057684">
    <property type="entry name" value="DUF7924"/>
</dbReference>
<evidence type="ECO:0000259" key="1">
    <source>
        <dbReference type="Pfam" id="PF25545"/>
    </source>
</evidence>
<dbReference type="EMBL" id="KV460228">
    <property type="protein sequence ID" value="OBT96462.1"/>
    <property type="molecule type" value="Genomic_DNA"/>
</dbReference>
<dbReference type="GeneID" id="28838997"/>
<dbReference type="PANTHER" id="PTHR42470:SF2">
    <property type="match status" value="1"/>
</dbReference>
<evidence type="ECO:0000313" key="3">
    <source>
        <dbReference type="Proteomes" id="UP000091956"/>
    </source>
</evidence>
<name>A0A1B8GKU1_9PEZI</name>
<proteinExistence type="predicted"/>
<sequence length="150" mass="16882">MPDDKLLFPFLVIEFKSQAKGSTQYIASNQAANAGAIALYGYLELMQRSSHIQKLDMSNPQFFSASIDHEQVRINVHWLSGGVDGDLTYSFHVEVVAKYLLDSKEGVRAAMEAIKNILDYSLDTRLRGISEALDEYREIFVAARDAEVFE</sequence>
<organism evidence="2 3">
    <name type="scientific">Pseudogymnoascus verrucosus</name>
    <dbReference type="NCBI Taxonomy" id="342668"/>
    <lineage>
        <taxon>Eukaryota</taxon>
        <taxon>Fungi</taxon>
        <taxon>Dikarya</taxon>
        <taxon>Ascomycota</taxon>
        <taxon>Pezizomycotina</taxon>
        <taxon>Leotiomycetes</taxon>
        <taxon>Thelebolales</taxon>
        <taxon>Thelebolaceae</taxon>
        <taxon>Pseudogymnoascus</taxon>
    </lineage>
</organism>
<protein>
    <recommendedName>
        <fullName evidence="1">DUF7924 domain-containing protein</fullName>
    </recommendedName>
</protein>
<keyword evidence="3" id="KW-1185">Reference proteome</keyword>
<dbReference type="OrthoDB" id="5426775at2759"/>
<dbReference type="STRING" id="342668.A0A1B8GKU1"/>
<reference evidence="2 3" key="1">
    <citation type="submission" date="2016-03" db="EMBL/GenBank/DDBJ databases">
        <title>Comparative genomics of Pseudogymnoascus destructans, the fungus causing white-nose syndrome of bats.</title>
        <authorList>
            <person name="Palmer J.M."/>
            <person name="Drees K.P."/>
            <person name="Foster J.T."/>
            <person name="Lindner D.L."/>
        </authorList>
    </citation>
    <scope>NUCLEOTIDE SEQUENCE [LARGE SCALE GENOMIC DNA]</scope>
    <source>
        <strain evidence="2 3">UAMH 10579</strain>
    </source>
</reference>
<feature type="domain" description="DUF7924" evidence="1">
    <location>
        <begin position="1"/>
        <end position="133"/>
    </location>
</feature>
<dbReference type="PANTHER" id="PTHR42470">
    <property type="entry name" value="VAST DOMAIN-CONTAINING PROTEIN"/>
    <property type="match status" value="1"/>
</dbReference>
<evidence type="ECO:0000313" key="2">
    <source>
        <dbReference type="EMBL" id="OBT96462.1"/>
    </source>
</evidence>
<accession>A0A1B8GKU1</accession>
<dbReference type="RefSeq" id="XP_018130195.1">
    <property type="nucleotide sequence ID" value="XM_018275074.1"/>
</dbReference>
<dbReference type="Proteomes" id="UP000091956">
    <property type="component" value="Unassembled WGS sequence"/>
</dbReference>
<reference evidence="3" key="2">
    <citation type="journal article" date="2018" name="Nat. Commun.">
        <title>Extreme sensitivity to ultraviolet light in the fungal pathogen causing white-nose syndrome of bats.</title>
        <authorList>
            <person name="Palmer J.M."/>
            <person name="Drees K.P."/>
            <person name="Foster J.T."/>
            <person name="Lindner D.L."/>
        </authorList>
    </citation>
    <scope>NUCLEOTIDE SEQUENCE [LARGE SCALE GENOMIC DNA]</scope>
    <source>
        <strain evidence="3">UAMH 10579</strain>
    </source>
</reference>
<dbReference type="AlphaFoldDB" id="A0A1B8GKU1"/>